<evidence type="ECO:0000313" key="9">
    <source>
        <dbReference type="EMBL" id="MFB9375726.1"/>
    </source>
</evidence>
<feature type="region of interest" description="Disordered" evidence="6">
    <location>
        <begin position="1"/>
        <end position="20"/>
    </location>
</feature>
<dbReference type="HAMAP" id="MF_01334">
    <property type="entry name" value="Ribosomal_bL25_CTC"/>
    <property type="match status" value="1"/>
</dbReference>
<dbReference type="InterPro" id="IPR037121">
    <property type="entry name" value="Ribosomal_bL25_C"/>
</dbReference>
<dbReference type="InterPro" id="IPR001021">
    <property type="entry name" value="Ribosomal_bL25_long"/>
</dbReference>
<dbReference type="EMBL" id="JBHMDM010000001">
    <property type="protein sequence ID" value="MFB9375726.1"/>
    <property type="molecule type" value="Genomic_DNA"/>
</dbReference>
<feature type="region of interest" description="Disordered" evidence="6">
    <location>
        <begin position="185"/>
        <end position="221"/>
    </location>
</feature>
<dbReference type="InterPro" id="IPR020930">
    <property type="entry name" value="Ribosomal_uL5_bac-type"/>
</dbReference>
<dbReference type="InterPro" id="IPR020057">
    <property type="entry name" value="Ribosomal_bL25_b-dom"/>
</dbReference>
<dbReference type="PANTHER" id="PTHR33284:SF1">
    <property type="entry name" value="RIBOSOMAL PROTEIN L25_GLN-TRNA SYNTHETASE, ANTI-CODON-BINDING DOMAIN-CONTAINING PROTEIN"/>
    <property type="match status" value="1"/>
</dbReference>
<reference evidence="9 10" key="1">
    <citation type="submission" date="2024-09" db="EMBL/GenBank/DDBJ databases">
        <authorList>
            <person name="Sun Q."/>
            <person name="Mori K."/>
        </authorList>
    </citation>
    <scope>NUCLEOTIDE SEQUENCE [LARGE SCALE GENOMIC DNA]</scope>
    <source>
        <strain evidence="9 10">TISTR 1856</strain>
    </source>
</reference>
<evidence type="ECO:0000256" key="2">
    <source>
        <dbReference type="ARBA" id="ARBA00022884"/>
    </source>
</evidence>
<dbReference type="Pfam" id="PF01386">
    <property type="entry name" value="Ribosomal_L25p"/>
    <property type="match status" value="1"/>
</dbReference>
<evidence type="ECO:0000259" key="8">
    <source>
        <dbReference type="Pfam" id="PF14693"/>
    </source>
</evidence>
<proteinExistence type="inferred from homology"/>
<feature type="domain" description="Large ribosomal subunit protein bL25 L25" evidence="7">
    <location>
        <begin position="6"/>
        <end position="90"/>
    </location>
</feature>
<keyword evidence="2 5" id="KW-0694">RNA-binding</keyword>
<gene>
    <name evidence="5" type="primary">rplY</name>
    <name evidence="5" type="synonym">ctc</name>
    <name evidence="9" type="ORF">ACFFVI_01975</name>
</gene>
<dbReference type="RefSeq" id="WP_380140020.1">
    <property type="nucleotide sequence ID" value="NZ_JBHLUI010000012.1"/>
</dbReference>
<dbReference type="Gene3D" id="2.40.240.10">
    <property type="entry name" value="Ribosomal Protein L25, Chain P"/>
    <property type="match status" value="1"/>
</dbReference>
<accession>A0ABV5LNR0</accession>
<comment type="similarity">
    <text evidence="5">Belongs to the bacterial ribosomal protein bL25 family. CTC subfamily.</text>
</comment>
<protein>
    <recommendedName>
        <fullName evidence="5">Large ribosomal subunit protein bL25</fullName>
    </recommendedName>
    <alternativeName>
        <fullName evidence="5">General stress protein CTC</fullName>
    </alternativeName>
</protein>
<evidence type="ECO:0000256" key="5">
    <source>
        <dbReference type="HAMAP-Rule" id="MF_01334"/>
    </source>
</evidence>
<keyword evidence="3 5" id="KW-0689">Ribosomal protein</keyword>
<dbReference type="CDD" id="cd00495">
    <property type="entry name" value="Ribosomal_L25_TL5_CTC"/>
    <property type="match status" value="1"/>
</dbReference>
<dbReference type="NCBIfam" id="NF004131">
    <property type="entry name" value="PRK05618.2-1"/>
    <property type="match status" value="1"/>
</dbReference>
<dbReference type="SUPFAM" id="SSF50715">
    <property type="entry name" value="Ribosomal protein L25-like"/>
    <property type="match status" value="1"/>
</dbReference>
<comment type="caution">
    <text evidence="9">The sequence shown here is derived from an EMBL/GenBank/DDBJ whole genome shotgun (WGS) entry which is preliminary data.</text>
</comment>
<evidence type="ECO:0000256" key="1">
    <source>
        <dbReference type="ARBA" id="ARBA00022730"/>
    </source>
</evidence>
<keyword evidence="1 5" id="KW-0699">rRNA-binding</keyword>
<dbReference type="InterPro" id="IPR011035">
    <property type="entry name" value="Ribosomal_bL25/Gln-tRNA_synth"/>
</dbReference>
<dbReference type="Pfam" id="PF14693">
    <property type="entry name" value="Ribosomal_TL5_C"/>
    <property type="match status" value="1"/>
</dbReference>
<evidence type="ECO:0000256" key="6">
    <source>
        <dbReference type="SAM" id="MobiDB-lite"/>
    </source>
</evidence>
<evidence type="ECO:0000256" key="3">
    <source>
        <dbReference type="ARBA" id="ARBA00022980"/>
    </source>
</evidence>
<dbReference type="Gene3D" id="2.170.120.20">
    <property type="entry name" value="Ribosomal protein L25, beta domain"/>
    <property type="match status" value="1"/>
</dbReference>
<feature type="compositionally biased region" description="Acidic residues" evidence="6">
    <location>
        <begin position="199"/>
        <end position="212"/>
    </location>
</feature>
<comment type="function">
    <text evidence="5">This is one of the proteins that binds to the 5S RNA in the ribosome where it forms part of the central protuberance.</text>
</comment>
<feature type="domain" description="Large ribosomal subunit protein bL25 beta" evidence="8">
    <location>
        <begin position="98"/>
        <end position="176"/>
    </location>
</feature>
<sequence>MDATKLSAEKRDSFGKGAARQVRRANRIPAVVYGHGEAPLHITLPGHDTMMALKHSNALLDVTVEGKSHLVLPKDVQRDPIKGFIEHVDLLTVRRGEKVEVDVPVHVTGDAAPETVVQQELTTLTLEVEATNIPESVEVSVQDAAAGTLVTAADVTLPQGATLAGDGEQLVVNVTAAVTAEQLEAELEAAEAEAGIERDEPESETASEDAAADEAPAADQD</sequence>
<evidence type="ECO:0000313" key="10">
    <source>
        <dbReference type="Proteomes" id="UP001589748"/>
    </source>
</evidence>
<keyword evidence="4 5" id="KW-0687">Ribonucleoprotein</keyword>
<dbReference type="PANTHER" id="PTHR33284">
    <property type="entry name" value="RIBOSOMAL PROTEIN L25/GLN-TRNA SYNTHETASE, ANTI-CODON-BINDING DOMAIN-CONTAINING PROTEIN"/>
    <property type="match status" value="1"/>
</dbReference>
<organism evidence="9 10">
    <name type="scientific">Kineococcus gynurae</name>
    <dbReference type="NCBI Taxonomy" id="452979"/>
    <lineage>
        <taxon>Bacteria</taxon>
        <taxon>Bacillati</taxon>
        <taxon>Actinomycetota</taxon>
        <taxon>Actinomycetes</taxon>
        <taxon>Kineosporiales</taxon>
        <taxon>Kineosporiaceae</taxon>
        <taxon>Kineococcus</taxon>
    </lineage>
</organism>
<dbReference type="Proteomes" id="UP001589748">
    <property type="component" value="Unassembled WGS sequence"/>
</dbReference>
<dbReference type="InterPro" id="IPR020056">
    <property type="entry name" value="Rbsml_bL25/Gln-tRNA_synth_N"/>
</dbReference>
<keyword evidence="10" id="KW-1185">Reference proteome</keyword>
<dbReference type="GO" id="GO:0005840">
    <property type="term" value="C:ribosome"/>
    <property type="evidence" value="ECO:0007669"/>
    <property type="project" value="UniProtKB-KW"/>
</dbReference>
<name>A0ABV5LNR0_9ACTN</name>
<dbReference type="NCBIfam" id="TIGR00731">
    <property type="entry name" value="bL25_bact_ctc"/>
    <property type="match status" value="1"/>
</dbReference>
<dbReference type="InterPro" id="IPR029751">
    <property type="entry name" value="Ribosomal_L25_dom"/>
</dbReference>
<comment type="subunit">
    <text evidence="5">Part of the 50S ribosomal subunit; part of the 5S rRNA/L5/L18/L25 subcomplex. Contacts the 5S rRNA. Binds to the 5S rRNA independently of L5 and L18.</text>
</comment>
<evidence type="ECO:0000259" key="7">
    <source>
        <dbReference type="Pfam" id="PF01386"/>
    </source>
</evidence>
<evidence type="ECO:0000256" key="4">
    <source>
        <dbReference type="ARBA" id="ARBA00023274"/>
    </source>
</evidence>